<sequence>MAGKPIELDQEWSVHAQLTFSRGSPQLSTSVPVSCIKCPQLPHPCYGFQRGNIIFTTKPPSDNSVYNSLPNRRATQPYGRRCMSTCNITLAPQDPLNKRCHHTVTLSCDDSTAFNNASDYCDICSGSGRSPTSMRRAHTFTSHFCTRVPDKTPIFKDVASQTSQGASVLTDQHKSNQHKSKDLLQVPFQKEESSRDRSKSPKNGRRLTRSPVRLKGISPLLNRANSDAKKKPRTVHIDVYCTGSDISNSSDQEENNSPQTVYESENLCVTHSREENKLPQALCRQRRKTLSAASTSSTGFISKAEEVNKIESNDTLSSIYPTQMSGSSATTVGSSLLSDSSFASHLSSSCALFSDESGTSWKDTSTADSLLGVNSILGKSDSFDYADSLDKLRILEKERAWDTGTKTWKSPQVERKHLLQQKKHQQYLERRGSPFPRWKPDDDSSDESDFSEGSEMAWSFGRLEDLDNMNTKLVKREDTVRKAPKSTKTQLDANGESVICCDSGSLSDSATPSSPRKYLCQDLIGPFGLETEPPPKPKLESSVTSPFSSVPGVKTDQLNKAEKFGAIIGTFKKPGHHVGPSKNPDCSCENCRKFYEEKGYRSRTHSLGDMPSLKQREYWKAKLNNIVQNRLTEDSGSGECDV</sequence>
<protein>
    <submittedName>
        <fullName evidence="2">Uncharacterized protein</fullName>
    </submittedName>
</protein>
<gene>
    <name evidence="2" type="ORF">g.6871</name>
</gene>
<feature type="compositionally biased region" description="Basic and acidic residues" evidence="1">
    <location>
        <begin position="426"/>
        <end position="442"/>
    </location>
</feature>
<name>A0A1B6C1K6_9HEMI</name>
<evidence type="ECO:0000313" key="2">
    <source>
        <dbReference type="EMBL" id="JAS07392.1"/>
    </source>
</evidence>
<feature type="region of interest" description="Disordered" evidence="1">
    <location>
        <begin position="419"/>
        <end position="453"/>
    </location>
</feature>
<feature type="compositionally biased region" description="Basic and acidic residues" evidence="1">
    <location>
        <begin position="171"/>
        <end position="182"/>
    </location>
</feature>
<feature type="compositionally biased region" description="Acidic residues" evidence="1">
    <location>
        <begin position="443"/>
        <end position="452"/>
    </location>
</feature>
<dbReference type="EMBL" id="GEDC01029906">
    <property type="protein sequence ID" value="JAS07392.1"/>
    <property type="molecule type" value="Transcribed_RNA"/>
</dbReference>
<proteinExistence type="predicted"/>
<feature type="region of interest" description="Disordered" evidence="1">
    <location>
        <begin position="165"/>
        <end position="232"/>
    </location>
</feature>
<reference evidence="2" key="1">
    <citation type="submission" date="2015-12" db="EMBL/GenBank/DDBJ databases">
        <title>De novo transcriptome assembly of four potential Pierce s Disease insect vectors from Arizona vineyards.</title>
        <authorList>
            <person name="Tassone E.E."/>
        </authorList>
    </citation>
    <scope>NUCLEOTIDE SEQUENCE</scope>
</reference>
<feature type="compositionally biased region" description="Basic and acidic residues" evidence="1">
    <location>
        <begin position="189"/>
        <end position="199"/>
    </location>
</feature>
<organism evidence="2">
    <name type="scientific">Clastoptera arizonana</name>
    <name type="common">Arizona spittle bug</name>
    <dbReference type="NCBI Taxonomy" id="38151"/>
    <lineage>
        <taxon>Eukaryota</taxon>
        <taxon>Metazoa</taxon>
        <taxon>Ecdysozoa</taxon>
        <taxon>Arthropoda</taxon>
        <taxon>Hexapoda</taxon>
        <taxon>Insecta</taxon>
        <taxon>Pterygota</taxon>
        <taxon>Neoptera</taxon>
        <taxon>Paraneoptera</taxon>
        <taxon>Hemiptera</taxon>
        <taxon>Auchenorrhyncha</taxon>
        <taxon>Cercopoidea</taxon>
        <taxon>Clastopteridae</taxon>
        <taxon>Clastoptera</taxon>
    </lineage>
</organism>
<evidence type="ECO:0000256" key="1">
    <source>
        <dbReference type="SAM" id="MobiDB-lite"/>
    </source>
</evidence>
<accession>A0A1B6C1K6</accession>
<dbReference type="AlphaFoldDB" id="A0A1B6C1K6"/>